<organism evidence="1 2">
    <name type="scientific">Smallanthus sonchifolius</name>
    <dbReference type="NCBI Taxonomy" id="185202"/>
    <lineage>
        <taxon>Eukaryota</taxon>
        <taxon>Viridiplantae</taxon>
        <taxon>Streptophyta</taxon>
        <taxon>Embryophyta</taxon>
        <taxon>Tracheophyta</taxon>
        <taxon>Spermatophyta</taxon>
        <taxon>Magnoliopsida</taxon>
        <taxon>eudicotyledons</taxon>
        <taxon>Gunneridae</taxon>
        <taxon>Pentapetalae</taxon>
        <taxon>asterids</taxon>
        <taxon>campanulids</taxon>
        <taxon>Asterales</taxon>
        <taxon>Asteraceae</taxon>
        <taxon>Asteroideae</taxon>
        <taxon>Heliantheae alliance</taxon>
        <taxon>Millerieae</taxon>
        <taxon>Smallanthus</taxon>
    </lineage>
</organism>
<protein>
    <submittedName>
        <fullName evidence="1">Uncharacterized protein</fullName>
    </submittedName>
</protein>
<dbReference type="EMBL" id="CM042030">
    <property type="protein sequence ID" value="KAI3786301.1"/>
    <property type="molecule type" value="Genomic_DNA"/>
</dbReference>
<proteinExistence type="predicted"/>
<name>A0ACB9GTC5_9ASTR</name>
<evidence type="ECO:0000313" key="2">
    <source>
        <dbReference type="Proteomes" id="UP001056120"/>
    </source>
</evidence>
<accession>A0ACB9GTC5</accession>
<evidence type="ECO:0000313" key="1">
    <source>
        <dbReference type="EMBL" id="KAI3786301.1"/>
    </source>
</evidence>
<reference evidence="1 2" key="2">
    <citation type="journal article" date="2022" name="Mol. Ecol. Resour.">
        <title>The genomes of chicory, endive, great burdock and yacon provide insights into Asteraceae paleo-polyploidization history and plant inulin production.</title>
        <authorList>
            <person name="Fan W."/>
            <person name="Wang S."/>
            <person name="Wang H."/>
            <person name="Wang A."/>
            <person name="Jiang F."/>
            <person name="Liu H."/>
            <person name="Zhao H."/>
            <person name="Xu D."/>
            <person name="Zhang Y."/>
        </authorList>
    </citation>
    <scope>NUCLEOTIDE SEQUENCE [LARGE SCALE GENOMIC DNA]</scope>
    <source>
        <strain evidence="2">cv. Yunnan</strain>
        <tissue evidence="1">Leaves</tissue>
    </source>
</reference>
<sequence>MGRRLGRPVVGIAGSVGTGGLGTVFWALSPSGPDEVCWDSSHSPQLVVFVVCDWACKDGAGGGVWAVTDGAIDVETVGLLSPGNSSMKFDREELIPP</sequence>
<keyword evidence="2" id="KW-1185">Reference proteome</keyword>
<comment type="caution">
    <text evidence="1">The sequence shown here is derived from an EMBL/GenBank/DDBJ whole genome shotgun (WGS) entry which is preliminary data.</text>
</comment>
<gene>
    <name evidence="1" type="ORF">L1987_39891</name>
</gene>
<dbReference type="Proteomes" id="UP001056120">
    <property type="component" value="Linkage Group LG13"/>
</dbReference>
<reference evidence="2" key="1">
    <citation type="journal article" date="2022" name="Mol. Ecol. Resour.">
        <title>The genomes of chicory, endive, great burdock and yacon provide insights into Asteraceae palaeo-polyploidization history and plant inulin production.</title>
        <authorList>
            <person name="Fan W."/>
            <person name="Wang S."/>
            <person name="Wang H."/>
            <person name="Wang A."/>
            <person name="Jiang F."/>
            <person name="Liu H."/>
            <person name="Zhao H."/>
            <person name="Xu D."/>
            <person name="Zhang Y."/>
        </authorList>
    </citation>
    <scope>NUCLEOTIDE SEQUENCE [LARGE SCALE GENOMIC DNA]</scope>
    <source>
        <strain evidence="2">cv. Yunnan</strain>
    </source>
</reference>